<feature type="region of interest" description="Disordered" evidence="1">
    <location>
        <begin position="1"/>
        <end position="29"/>
    </location>
</feature>
<feature type="region of interest" description="Disordered" evidence="1">
    <location>
        <begin position="45"/>
        <end position="76"/>
    </location>
</feature>
<feature type="compositionally biased region" description="Polar residues" evidence="1">
    <location>
        <begin position="1155"/>
        <end position="1169"/>
    </location>
</feature>
<name>A0ABD0Y113_9HEMI</name>
<reference evidence="2 3" key="1">
    <citation type="submission" date="2024-07" db="EMBL/GenBank/DDBJ databases">
        <title>Chromosome-level genome assembly of the water stick insect Ranatra chinensis (Heteroptera: Nepidae).</title>
        <authorList>
            <person name="Liu X."/>
        </authorList>
    </citation>
    <scope>NUCLEOTIDE SEQUENCE [LARGE SCALE GENOMIC DNA]</scope>
    <source>
        <strain evidence="2">Cailab_2021Rc</strain>
        <tissue evidence="2">Muscle</tissue>
    </source>
</reference>
<feature type="region of interest" description="Disordered" evidence="1">
    <location>
        <begin position="304"/>
        <end position="326"/>
    </location>
</feature>
<dbReference type="AlphaFoldDB" id="A0ABD0Y113"/>
<feature type="compositionally biased region" description="Polar residues" evidence="1">
    <location>
        <begin position="66"/>
        <end position="76"/>
    </location>
</feature>
<feature type="compositionally biased region" description="Polar residues" evidence="1">
    <location>
        <begin position="1"/>
        <end position="16"/>
    </location>
</feature>
<evidence type="ECO:0000313" key="3">
    <source>
        <dbReference type="Proteomes" id="UP001558652"/>
    </source>
</evidence>
<feature type="region of interest" description="Disordered" evidence="1">
    <location>
        <begin position="379"/>
        <end position="421"/>
    </location>
</feature>
<keyword evidence="3" id="KW-1185">Reference proteome</keyword>
<feature type="compositionally biased region" description="Polar residues" evidence="1">
    <location>
        <begin position="310"/>
        <end position="326"/>
    </location>
</feature>
<evidence type="ECO:0000313" key="2">
    <source>
        <dbReference type="EMBL" id="KAL1117174.1"/>
    </source>
</evidence>
<protein>
    <submittedName>
        <fullName evidence="2">Uncharacterized protein</fullName>
    </submittedName>
</protein>
<sequence length="1175" mass="131820">MEMKTSQDSSVTSTEKSLPLYPEKTSASYPANSLVSRLIESALEQDANSNKANNGSGNERSGGGITTSQASPSPTIEESRLSKTFPWLTQFNKLCQAEIGSTDINTLENLMTVYLHHVGSCVSDCYLKPNRAAKLKRCMNDTLLIFHMFYSDIKKPLEHSSYLDKMSDLMAMYMDMEIKASSRVLRDSPGRAVYEMTYVRYVLVFKMWKRVVRGAEERRNVMKLATMKLHPPSQFREKLKAGLLSGVLPKIPKSRKDITMFLMQAKFCIREKTKAFLKAVVDPKQQGVLGSQLAADLDRPLFFGDDADTSRNSNSDEQEDTSGSSMLMNDIWSSMTLESGISDHLRLASVVTTKSKKQVKNKSRKNVIKCKGIATPVFKTDPGVTDNGVASEKCKKKKKKQPPQQQPQQESEDPKDKVDKNKSQNIIALEKSSEVTEVTKPPTEPVAVEKKDEIEVCSSEDVSKPKDIAPKPTNQFPVAEKTSSEVQSATVTNEVSVSVSNIKLEPESDDVCIIGFVNSKDKEQVNQVDSVCQGDKENEMLEVAEEVEIRCDTDNVAAEPSATDIPCQQAVVSSVKVENSAPPAENAEGQSSHACDVLLYDEQTPSVWSPAHPQGYYNNTDNDFINEYLVHTKLPDFDIDSEVNDMEQHYINEILEMNKSLNIRPKENLFPMRGDNVLGDLSSIPIEDEVSDANRNQAYASHSGSGPDTRGAFIQRQMPPQGDMDLDPYHLVEQPESNHELINKFLMSLDEQDRNSNKTQMKNQKVAARVSKVVAEVQAKSKEKGMLHDRTLRRDHSIFMSQQKFRSFYITQNIPPATPVPSPVEFDQNSMRPIPRCHCPQCYANQIALITNYRILTQYKNSKINSDAALRKSQNEELLKKIEESLKEKVIKDESNEQDSSLPLKKRKAFTCNPLKKEVAEPSYPCTPMISIAALEENKNNLKTMNFEAKLHTGAVPMDYTVANTSTYAGGYARAPSSEQPAIKPYNTVIVQNSKPKQIVGNVVSGSYTPFHPGVVHSDDKIRFKTPAQLKEVFLKGQLTSLLLKVAKRIMGIKKLRNNLRCLLRIARSSRRLPKRSLNKKDAVEEEVFAVDTKTKRRVKKKKSGDLIRMVSADDWIKYDPPYGPLTRSRMCNMPSSKTDTKLRKRSCLDRIWNSPHQYSSDMNYNPDSSAGDGD</sequence>
<feature type="region of interest" description="Disordered" evidence="1">
    <location>
        <begin position="1155"/>
        <end position="1175"/>
    </location>
</feature>
<gene>
    <name evidence="2" type="ORF">AAG570_004501</name>
</gene>
<comment type="caution">
    <text evidence="2">The sequence shown here is derived from an EMBL/GenBank/DDBJ whole genome shotgun (WGS) entry which is preliminary data.</text>
</comment>
<feature type="compositionally biased region" description="Basic and acidic residues" evidence="1">
    <location>
        <begin position="412"/>
        <end position="421"/>
    </location>
</feature>
<dbReference type="Proteomes" id="UP001558652">
    <property type="component" value="Unassembled WGS sequence"/>
</dbReference>
<accession>A0ABD0Y113</accession>
<organism evidence="2 3">
    <name type="scientific">Ranatra chinensis</name>
    <dbReference type="NCBI Taxonomy" id="642074"/>
    <lineage>
        <taxon>Eukaryota</taxon>
        <taxon>Metazoa</taxon>
        <taxon>Ecdysozoa</taxon>
        <taxon>Arthropoda</taxon>
        <taxon>Hexapoda</taxon>
        <taxon>Insecta</taxon>
        <taxon>Pterygota</taxon>
        <taxon>Neoptera</taxon>
        <taxon>Paraneoptera</taxon>
        <taxon>Hemiptera</taxon>
        <taxon>Heteroptera</taxon>
        <taxon>Panheteroptera</taxon>
        <taxon>Nepomorpha</taxon>
        <taxon>Nepidae</taxon>
        <taxon>Ranatrinae</taxon>
        <taxon>Ranatra</taxon>
    </lineage>
</organism>
<proteinExistence type="predicted"/>
<feature type="compositionally biased region" description="Low complexity" evidence="1">
    <location>
        <begin position="47"/>
        <end position="59"/>
    </location>
</feature>
<evidence type="ECO:0000256" key="1">
    <source>
        <dbReference type="SAM" id="MobiDB-lite"/>
    </source>
</evidence>
<dbReference type="EMBL" id="JBFDAA010000016">
    <property type="protein sequence ID" value="KAL1117174.1"/>
    <property type="molecule type" value="Genomic_DNA"/>
</dbReference>